<keyword evidence="7" id="KW-1185">Reference proteome</keyword>
<dbReference type="OMA" id="VNAMRIH"/>
<feature type="region of interest" description="Disordered" evidence="4">
    <location>
        <begin position="25"/>
        <end position="60"/>
    </location>
</feature>
<evidence type="ECO:0000313" key="6">
    <source>
        <dbReference type="EnsemblPlants" id="TraesCS5A02G435400.1"/>
    </source>
</evidence>
<evidence type="ECO:0000256" key="2">
    <source>
        <dbReference type="ARBA" id="ARBA00022801"/>
    </source>
</evidence>
<dbReference type="SMR" id="A0A3B6KNI9"/>
<sequence>MKLPAIVPLACAILLLLVNLNVSPVESSRPHPPGQGHHHDHDHDHDRHGHDHDRHGRHHHDHDDYDGYSFYVFGDSFADNGNLPHKDGVLSPMTRQWYTPYSGTGRFSNGNVQSDFIANMLGQSGSPPARRLHDPAGREGMNFAAGGSGVFQVSGTKTLHKQVHIFKRLVRQGDIDQENLGNSVALVAVSGNDYNHIGVDTSGFADITAFVDNVTTEIQANVKDLLEAGVQKVLVNNLFPLGCAPSQTKPNHTECDDQANQGASLHNRYLSAKLADMDNVRVLDLNAAFNTILAHHADGRGAVAKQFGRKLRPCCEPADDRSYCGLTVWDTNGVDMVDSYQVCPEPERAFFWDEMNPTNAGWAAVMGQLESSIKEFLGLDS</sequence>
<dbReference type="KEGG" id="taes:123108013"/>
<name>A0A3B6KNI9_WHEAT</name>
<dbReference type="InterPro" id="IPR001087">
    <property type="entry name" value="GDSL"/>
</dbReference>
<evidence type="ECO:0000313" key="7">
    <source>
        <dbReference type="Proteomes" id="UP000019116"/>
    </source>
</evidence>
<reference evidence="6" key="1">
    <citation type="submission" date="2018-08" db="EMBL/GenBank/DDBJ databases">
        <authorList>
            <person name="Rossello M."/>
        </authorList>
    </citation>
    <scope>NUCLEOTIDE SEQUENCE [LARGE SCALE GENOMIC DNA]</scope>
    <source>
        <strain evidence="6">cv. Chinese Spring</strain>
    </source>
</reference>
<dbReference type="GeneID" id="123108013"/>
<dbReference type="Gramene" id="TraesPARA_EIv1.0_1529360.1">
    <property type="protein sequence ID" value="TraesPARA_EIv1.0_1529360.1.CDS"/>
    <property type="gene ID" value="TraesPARA_EIv1.0_1529360"/>
</dbReference>
<dbReference type="SUPFAM" id="SSF52266">
    <property type="entry name" value="SGNH hydrolase"/>
    <property type="match status" value="1"/>
</dbReference>
<evidence type="ECO:0000256" key="4">
    <source>
        <dbReference type="SAM" id="MobiDB-lite"/>
    </source>
</evidence>
<feature type="signal peptide" evidence="5">
    <location>
        <begin position="1"/>
        <end position="27"/>
    </location>
</feature>
<dbReference type="Gramene" id="TraesCS5A03G1027600.1">
    <property type="protein sequence ID" value="TraesCS5A03G1027600.1.CDS"/>
    <property type="gene ID" value="TraesCS5A03G1027600"/>
</dbReference>
<dbReference type="Pfam" id="PF00657">
    <property type="entry name" value="Lipase_GDSL"/>
    <property type="match status" value="1"/>
</dbReference>
<keyword evidence="2" id="KW-0378">Hydrolase</keyword>
<comment type="similarity">
    <text evidence="1">Belongs to the 'GDSL' lipolytic enzyme family.</text>
</comment>
<dbReference type="RefSeq" id="XP_044385819.1">
    <property type="nucleotide sequence ID" value="XM_044529884.1"/>
</dbReference>
<feature type="chain" id="PRO_5043176670" description="GDSL esterase/lipase" evidence="5">
    <location>
        <begin position="28"/>
        <end position="381"/>
    </location>
</feature>
<dbReference type="Gramene" id="TraesJAG5A03G02746040.1">
    <property type="protein sequence ID" value="TraesJAG5A03G02746040.1"/>
    <property type="gene ID" value="TraesJAG5A03G02746040"/>
</dbReference>
<dbReference type="Gene3D" id="3.40.50.1110">
    <property type="entry name" value="SGNH hydrolase"/>
    <property type="match status" value="1"/>
</dbReference>
<gene>
    <name evidence="6" type="primary">LOC123108013</name>
</gene>
<evidence type="ECO:0000256" key="5">
    <source>
        <dbReference type="SAM" id="SignalP"/>
    </source>
</evidence>
<accession>A0A3B6KNI9</accession>
<reference evidence="6" key="2">
    <citation type="submission" date="2018-10" db="UniProtKB">
        <authorList>
            <consortium name="EnsemblPlants"/>
        </authorList>
    </citation>
    <scope>IDENTIFICATION</scope>
</reference>
<organism evidence="6">
    <name type="scientific">Triticum aestivum</name>
    <name type="common">Wheat</name>
    <dbReference type="NCBI Taxonomy" id="4565"/>
    <lineage>
        <taxon>Eukaryota</taxon>
        <taxon>Viridiplantae</taxon>
        <taxon>Streptophyta</taxon>
        <taxon>Embryophyta</taxon>
        <taxon>Tracheophyta</taxon>
        <taxon>Spermatophyta</taxon>
        <taxon>Magnoliopsida</taxon>
        <taxon>Liliopsida</taxon>
        <taxon>Poales</taxon>
        <taxon>Poaceae</taxon>
        <taxon>BOP clade</taxon>
        <taxon>Pooideae</taxon>
        <taxon>Triticodae</taxon>
        <taxon>Triticeae</taxon>
        <taxon>Triticinae</taxon>
        <taxon>Triticum</taxon>
    </lineage>
</organism>
<evidence type="ECO:0008006" key="8">
    <source>
        <dbReference type="Google" id="ProtNLM"/>
    </source>
</evidence>
<dbReference type="OrthoDB" id="1600564at2759"/>
<dbReference type="Gramene" id="TraesSTA5A03G02735170.1">
    <property type="protein sequence ID" value="TraesSTA5A03G02735170.1"/>
    <property type="gene ID" value="TraesSTA5A03G02735170"/>
</dbReference>
<dbReference type="AlphaFoldDB" id="A0A3B6KNI9"/>
<dbReference type="InterPro" id="IPR036514">
    <property type="entry name" value="SGNH_hydro_sf"/>
</dbReference>
<dbReference type="EnsemblPlants" id="TraesCS5A02G435400.1">
    <property type="protein sequence ID" value="TraesCS5A02G435400.1"/>
    <property type="gene ID" value="TraesCS5A02G435400"/>
</dbReference>
<evidence type="ECO:0000256" key="1">
    <source>
        <dbReference type="ARBA" id="ARBA00008668"/>
    </source>
</evidence>
<protein>
    <recommendedName>
        <fullName evidence="8">GDSL esterase/lipase</fullName>
    </recommendedName>
</protein>
<dbReference type="Proteomes" id="UP000019116">
    <property type="component" value="Chromosome 5A"/>
</dbReference>
<dbReference type="PANTHER" id="PTHR46020">
    <property type="entry name" value="OSJNBB0059K02.9 PROTEIN"/>
    <property type="match status" value="1"/>
</dbReference>
<proteinExistence type="inferred from homology"/>
<dbReference type="GO" id="GO:0016788">
    <property type="term" value="F:hydrolase activity, acting on ester bonds"/>
    <property type="evidence" value="ECO:0007669"/>
    <property type="project" value="InterPro"/>
</dbReference>
<evidence type="ECO:0000256" key="3">
    <source>
        <dbReference type="ARBA" id="ARBA00023098"/>
    </source>
</evidence>
<dbReference type="Gramene" id="TraesKAR5A01G0376590.1">
    <property type="protein sequence ID" value="cds.TraesKAR5A01G0376590.1"/>
    <property type="gene ID" value="TraesKAR5A01G0376590"/>
</dbReference>
<keyword evidence="5" id="KW-0732">Signal</keyword>
<keyword evidence="3" id="KW-0443">Lipid metabolism</keyword>
<dbReference type="PANTHER" id="PTHR46020:SF31">
    <property type="entry name" value="SGNH HYDROLASE-TYPE ESTERASE DOMAIN-CONTAINING PROTEIN"/>
    <property type="match status" value="1"/>
</dbReference>
<dbReference type="GO" id="GO:0006629">
    <property type="term" value="P:lipid metabolic process"/>
    <property type="evidence" value="ECO:0007669"/>
    <property type="project" value="UniProtKB-KW"/>
</dbReference>
<dbReference type="STRING" id="4565.A0A3B6KNI9"/>
<dbReference type="Gramene" id="TraesCS5A02G435400.1">
    <property type="protein sequence ID" value="TraesCS5A02G435400.1"/>
    <property type="gene ID" value="TraesCS5A02G435400"/>
</dbReference>
<feature type="compositionally biased region" description="Basic and acidic residues" evidence="4">
    <location>
        <begin position="37"/>
        <end position="54"/>
    </location>
</feature>